<name>A0ABR7EE00_9FIRM</name>
<sequence length="437" mass="50869">MLIPEDHLLRQIEKTVDFSFIYPLAEGIYSPDKGRPGVDPVVLVKIVLIQYLYGICSMRQTIEEIRYNVAYRWFLGYDLYKRPPHFSTFGKNYKRRFEGTDLFEQIFTHMVELCIHKGAVRAETLFVDATHLKASANKHKKVKREIQKQVKSYHEELLAEINRDREAHGKEPFDDDPPPGSAPVTQSTTDPDSGMFVKGEHKRDFAYSIQTACDRHGCALAYDVAAGNVHDSVSFEGLYRKLLPYNPLRLVTDVDYKTPAIMRMLLTGGIMPVVPYTSPKAGKGFLKKSEYIYDEYYDCYICPENKILSYSTTNREGYREYKSKKYVCGKGCRLSECTRSKTHTKVIMRHIWEEYMEQSHHIRYMEGIKELYAKRKETIERVFGDAKEKHGFRYTQYRCKAKIEMEVALAYTAMNLKKLARWLTYSFGFLSLSTLFL</sequence>
<protein>
    <submittedName>
        <fullName evidence="4">IS1182 family transposase</fullName>
    </submittedName>
</protein>
<accession>A0ABR7EE00</accession>
<dbReference type="Pfam" id="PF05598">
    <property type="entry name" value="DUF772"/>
    <property type="match status" value="1"/>
</dbReference>
<proteinExistence type="predicted"/>
<dbReference type="InterPro" id="IPR047629">
    <property type="entry name" value="IS1182_transpos"/>
</dbReference>
<evidence type="ECO:0000259" key="3">
    <source>
        <dbReference type="Pfam" id="PF13751"/>
    </source>
</evidence>
<evidence type="ECO:0000313" key="5">
    <source>
        <dbReference type="Proteomes" id="UP000606889"/>
    </source>
</evidence>
<feature type="region of interest" description="Disordered" evidence="1">
    <location>
        <begin position="168"/>
        <end position="195"/>
    </location>
</feature>
<evidence type="ECO:0000256" key="1">
    <source>
        <dbReference type="SAM" id="MobiDB-lite"/>
    </source>
</evidence>
<feature type="domain" description="Transposase InsH N-terminal" evidence="2">
    <location>
        <begin position="2"/>
        <end position="95"/>
    </location>
</feature>
<dbReference type="PANTHER" id="PTHR33408">
    <property type="entry name" value="TRANSPOSASE"/>
    <property type="match status" value="1"/>
</dbReference>
<reference evidence="4 5" key="1">
    <citation type="submission" date="2020-08" db="EMBL/GenBank/DDBJ databases">
        <title>Genome public.</title>
        <authorList>
            <person name="Liu C."/>
            <person name="Sun Q."/>
        </authorList>
    </citation>
    <scope>NUCLEOTIDE SEQUENCE [LARGE SCALE GENOMIC DNA]</scope>
    <source>
        <strain evidence="4 5">NSJ-35</strain>
    </source>
</reference>
<gene>
    <name evidence="4" type="ORF">H8S18_06645</name>
</gene>
<comment type="caution">
    <text evidence="4">The sequence shown here is derived from an EMBL/GenBank/DDBJ whole genome shotgun (WGS) entry which is preliminary data.</text>
</comment>
<dbReference type="Proteomes" id="UP000606889">
    <property type="component" value="Unassembled WGS sequence"/>
</dbReference>
<feature type="domain" description="Transposase DDE" evidence="3">
    <location>
        <begin position="301"/>
        <end position="420"/>
    </location>
</feature>
<dbReference type="Pfam" id="PF13751">
    <property type="entry name" value="DDE_Tnp_1_6"/>
    <property type="match status" value="1"/>
</dbReference>
<dbReference type="NCBIfam" id="NF033551">
    <property type="entry name" value="transpos_IS1182"/>
    <property type="match status" value="1"/>
</dbReference>
<organism evidence="4 5">
    <name type="scientific">Christensenella tenuis</name>
    <dbReference type="NCBI Taxonomy" id="2763033"/>
    <lineage>
        <taxon>Bacteria</taxon>
        <taxon>Bacillati</taxon>
        <taxon>Bacillota</taxon>
        <taxon>Clostridia</taxon>
        <taxon>Christensenellales</taxon>
        <taxon>Christensenellaceae</taxon>
        <taxon>Christensenella</taxon>
    </lineage>
</organism>
<dbReference type="InterPro" id="IPR025668">
    <property type="entry name" value="Tnp_DDE_dom"/>
</dbReference>
<evidence type="ECO:0000259" key="2">
    <source>
        <dbReference type="Pfam" id="PF05598"/>
    </source>
</evidence>
<evidence type="ECO:0000313" key="4">
    <source>
        <dbReference type="EMBL" id="MBC5648010.1"/>
    </source>
</evidence>
<dbReference type="InterPro" id="IPR008490">
    <property type="entry name" value="Transposase_InsH_N"/>
</dbReference>
<keyword evidence="5" id="KW-1185">Reference proteome</keyword>
<dbReference type="EMBL" id="JACOON010000003">
    <property type="protein sequence ID" value="MBC5648010.1"/>
    <property type="molecule type" value="Genomic_DNA"/>
</dbReference>